<dbReference type="PANTHER" id="PTHR43418">
    <property type="entry name" value="MULTIFUNCTIONAL TRYPTOPHAN BIOSYNTHESIS PROTEIN-RELATED"/>
    <property type="match status" value="1"/>
</dbReference>
<dbReference type="InterPro" id="IPR029062">
    <property type="entry name" value="Class_I_gatase-like"/>
</dbReference>
<comment type="caution">
    <text evidence="3">The sequence shown here is derived from an EMBL/GenBank/DDBJ whole genome shotgun (WGS) entry which is preliminary data.</text>
</comment>
<dbReference type="InterPro" id="IPR050472">
    <property type="entry name" value="Anth_synth/Amidotransfase"/>
</dbReference>
<dbReference type="Proteomes" id="UP001610063">
    <property type="component" value="Unassembled WGS sequence"/>
</dbReference>
<dbReference type="PRINTS" id="PR00097">
    <property type="entry name" value="ANTSNTHASEII"/>
</dbReference>
<dbReference type="PRINTS" id="PR00099">
    <property type="entry name" value="CPSGATASE"/>
</dbReference>
<evidence type="ECO:0000256" key="1">
    <source>
        <dbReference type="ARBA" id="ARBA00022962"/>
    </source>
</evidence>
<dbReference type="Gene3D" id="3.40.50.880">
    <property type="match status" value="1"/>
</dbReference>
<evidence type="ECO:0000313" key="3">
    <source>
        <dbReference type="EMBL" id="MFH6982716.1"/>
    </source>
</evidence>
<evidence type="ECO:0000259" key="2">
    <source>
        <dbReference type="Pfam" id="PF00117"/>
    </source>
</evidence>
<sequence length="193" mass="21508">MKKILVIDNYDSFTYNLVHILRELGAENRMEVHRNDKIAVDYAAGFDHILLSPGPGLPKDAGVMPEVISKYGSSKNILGVCLGHQGIGEAFGAELFNLPTVFHGVATDVELTDKKDVLFSDLPNVFKVCRYHSWAIKPDSIPDTLEVTAVDESGNVMAIKHKEFNVRGVQFHPESIMTEHGKKMMQNWLSVEL</sequence>
<dbReference type="InterPro" id="IPR006221">
    <property type="entry name" value="TrpG/PapA_dom"/>
</dbReference>
<gene>
    <name evidence="3" type="ORF">ACHKAR_04660</name>
</gene>
<dbReference type="EMBL" id="JBIPKE010000012">
    <property type="protein sequence ID" value="MFH6982716.1"/>
    <property type="molecule type" value="Genomic_DNA"/>
</dbReference>
<name>A0ABW7N5J5_9BACT</name>
<proteinExistence type="predicted"/>
<keyword evidence="1" id="KW-0315">Glutamine amidotransferase</keyword>
<organism evidence="3 4">
    <name type="scientific">Marinoscillum luteum</name>
    <dbReference type="NCBI Taxonomy" id="861051"/>
    <lineage>
        <taxon>Bacteria</taxon>
        <taxon>Pseudomonadati</taxon>
        <taxon>Bacteroidota</taxon>
        <taxon>Cytophagia</taxon>
        <taxon>Cytophagales</taxon>
        <taxon>Reichenbachiellaceae</taxon>
        <taxon>Marinoscillum</taxon>
    </lineage>
</organism>
<accession>A0ABW7N5J5</accession>
<evidence type="ECO:0000313" key="4">
    <source>
        <dbReference type="Proteomes" id="UP001610063"/>
    </source>
</evidence>
<feature type="domain" description="Glutamine amidotransferase" evidence="2">
    <location>
        <begin position="5"/>
        <end position="189"/>
    </location>
</feature>
<dbReference type="CDD" id="cd01743">
    <property type="entry name" value="GATase1_Anthranilate_Synthase"/>
    <property type="match status" value="1"/>
</dbReference>
<dbReference type="RefSeq" id="WP_159578996.1">
    <property type="nucleotide sequence ID" value="NZ_JBIPKE010000012.1"/>
</dbReference>
<dbReference type="SUPFAM" id="SSF52317">
    <property type="entry name" value="Class I glutamine amidotransferase-like"/>
    <property type="match status" value="1"/>
</dbReference>
<protein>
    <submittedName>
        <fullName evidence="3">Anthranilate synthase component II</fullName>
    </submittedName>
</protein>
<dbReference type="PROSITE" id="PS51273">
    <property type="entry name" value="GATASE_TYPE_1"/>
    <property type="match status" value="1"/>
</dbReference>
<reference evidence="3 4" key="1">
    <citation type="journal article" date="2013" name="Int. J. Syst. Evol. Microbiol.">
        <title>Marinoscillum luteum sp. nov., isolated from marine sediment.</title>
        <authorList>
            <person name="Cha I.T."/>
            <person name="Park S.J."/>
            <person name="Kim S.J."/>
            <person name="Kim J.G."/>
            <person name="Jung M.Y."/>
            <person name="Shin K.S."/>
            <person name="Kwon K.K."/>
            <person name="Yang S.H."/>
            <person name="Seo Y.S."/>
            <person name="Rhee S.K."/>
        </authorList>
    </citation>
    <scope>NUCLEOTIDE SEQUENCE [LARGE SCALE GENOMIC DNA]</scope>
    <source>
        <strain evidence="3 4">KCTC 23939</strain>
    </source>
</reference>
<dbReference type="Pfam" id="PF00117">
    <property type="entry name" value="GATase"/>
    <property type="match status" value="1"/>
</dbReference>
<keyword evidence="4" id="KW-1185">Reference proteome</keyword>
<dbReference type="InterPro" id="IPR017926">
    <property type="entry name" value="GATASE"/>
</dbReference>
<dbReference type="NCBIfam" id="TIGR00566">
    <property type="entry name" value="trpG_papA"/>
    <property type="match status" value="1"/>
</dbReference>
<dbReference type="PRINTS" id="PR00096">
    <property type="entry name" value="GATASE"/>
</dbReference>
<dbReference type="PANTHER" id="PTHR43418:SF4">
    <property type="entry name" value="MULTIFUNCTIONAL TRYPTOPHAN BIOSYNTHESIS PROTEIN"/>
    <property type="match status" value="1"/>
</dbReference>